<feature type="domain" description="Rubisco LSMT substrate-binding" evidence="5">
    <location>
        <begin position="403"/>
        <end position="471"/>
    </location>
</feature>
<keyword evidence="3" id="KW-0949">S-adenosyl-L-methionine</keyword>
<dbReference type="GO" id="GO:0032259">
    <property type="term" value="P:methylation"/>
    <property type="evidence" value="ECO:0007669"/>
    <property type="project" value="UniProtKB-KW"/>
</dbReference>
<dbReference type="SUPFAM" id="SSF82199">
    <property type="entry name" value="SET domain"/>
    <property type="match status" value="1"/>
</dbReference>
<keyword evidence="1" id="KW-0489">Methyltransferase</keyword>
<evidence type="ECO:0000313" key="6">
    <source>
        <dbReference type="EMBL" id="GAX78440.1"/>
    </source>
</evidence>
<dbReference type="OrthoDB" id="341421at2759"/>
<proteinExistence type="predicted"/>
<keyword evidence="2" id="KW-0808">Transferase</keyword>
<protein>
    <recommendedName>
        <fullName evidence="5">Rubisco LSMT substrate-binding domain-containing protein</fullName>
    </recommendedName>
</protein>
<evidence type="ECO:0000256" key="4">
    <source>
        <dbReference type="SAM" id="MobiDB-lite"/>
    </source>
</evidence>
<evidence type="ECO:0000256" key="1">
    <source>
        <dbReference type="ARBA" id="ARBA00022603"/>
    </source>
</evidence>
<gene>
    <name evidence="6" type="ORF">CEUSTIGMA_g5881.t1</name>
</gene>
<dbReference type="AlphaFoldDB" id="A0A250X6P9"/>
<dbReference type="GO" id="GO:0016279">
    <property type="term" value="F:protein-lysine N-methyltransferase activity"/>
    <property type="evidence" value="ECO:0007669"/>
    <property type="project" value="TreeGrafter"/>
</dbReference>
<dbReference type="SUPFAM" id="SSF81822">
    <property type="entry name" value="RuBisCo LSMT C-terminal, substrate-binding domain"/>
    <property type="match status" value="1"/>
</dbReference>
<dbReference type="InterPro" id="IPR036464">
    <property type="entry name" value="Rubisco_LSMT_subst-bd_sf"/>
</dbReference>
<name>A0A250X6P9_9CHLO</name>
<evidence type="ECO:0000259" key="5">
    <source>
        <dbReference type="Pfam" id="PF09273"/>
    </source>
</evidence>
<feature type="region of interest" description="Disordered" evidence="4">
    <location>
        <begin position="507"/>
        <end position="526"/>
    </location>
</feature>
<reference evidence="6 7" key="1">
    <citation type="submission" date="2017-08" db="EMBL/GenBank/DDBJ databases">
        <title>Acidophilic green algal genome provides insights into adaptation to an acidic environment.</title>
        <authorList>
            <person name="Hirooka S."/>
            <person name="Hirose Y."/>
            <person name="Kanesaki Y."/>
            <person name="Higuchi S."/>
            <person name="Fujiwara T."/>
            <person name="Onuma R."/>
            <person name="Era A."/>
            <person name="Ohbayashi R."/>
            <person name="Uzuka A."/>
            <person name="Nozaki H."/>
            <person name="Yoshikawa H."/>
            <person name="Miyagishima S.Y."/>
        </authorList>
    </citation>
    <scope>NUCLEOTIDE SEQUENCE [LARGE SCALE GENOMIC DNA]</scope>
    <source>
        <strain evidence="6 7">NIES-2499</strain>
    </source>
</reference>
<dbReference type="InterPro" id="IPR046341">
    <property type="entry name" value="SET_dom_sf"/>
</dbReference>
<sequence length="526" mass="58722">MHHLRAHSSGCRQQVFQRPIERLLKCDFKHRGSNKSCPGQSLGILCVKSVNAVLEDWIQEQGGQMPTKLSLSQQSLNNFTMVCKESLEKGRTLIRLPRKILMTIETARKAQDYGHIVDSAALSEWQALILHLICERARGKDSFWAPFISALPDQAQHPLLWDEEHLKWLTGSPMSSVLHDRQSQVVEDRDAILKAIPQDTLMGQPKEDLISLDLVRWAAATLLSRAFSLDLADDMEGMEGDMSYFGSWQPTSQVNDTLALVPWVDMMHHCSQAGPESCLRFSFEIDAVMLSAHRAYTEGSEVFCSFGPNLSPIDLLLDYGTSDEGNPNSKVELPTKVVAAPSSARSRALLEALSRVQGEDSKLVLSPRGPDITTVAWVRAALATDAELIKAGWRYKATAEDVELACRVMGTLSDPISKQNESKVLAAFSAAAMEQLSSYPTSLEQDEEEERDPLTGMTRRHVLRALISEKRSLVGTISVIKEWTMKLEAGLPLEELYADWDWGNEGDVYPTWEDEEEGDEEERPQA</sequence>
<dbReference type="InterPro" id="IPR015353">
    <property type="entry name" value="Rubisco_LSMT_subst-bd"/>
</dbReference>
<feature type="compositionally biased region" description="Acidic residues" evidence="4">
    <location>
        <begin position="512"/>
        <end position="526"/>
    </location>
</feature>
<keyword evidence="7" id="KW-1185">Reference proteome</keyword>
<organism evidence="6 7">
    <name type="scientific">Chlamydomonas eustigma</name>
    <dbReference type="NCBI Taxonomy" id="1157962"/>
    <lineage>
        <taxon>Eukaryota</taxon>
        <taxon>Viridiplantae</taxon>
        <taxon>Chlorophyta</taxon>
        <taxon>core chlorophytes</taxon>
        <taxon>Chlorophyceae</taxon>
        <taxon>CS clade</taxon>
        <taxon>Chlamydomonadales</taxon>
        <taxon>Chlamydomonadaceae</taxon>
        <taxon>Chlamydomonas</taxon>
    </lineage>
</organism>
<dbReference type="EMBL" id="BEGY01000032">
    <property type="protein sequence ID" value="GAX78440.1"/>
    <property type="molecule type" value="Genomic_DNA"/>
</dbReference>
<evidence type="ECO:0000313" key="7">
    <source>
        <dbReference type="Proteomes" id="UP000232323"/>
    </source>
</evidence>
<comment type="caution">
    <text evidence="6">The sequence shown here is derived from an EMBL/GenBank/DDBJ whole genome shotgun (WGS) entry which is preliminary data.</text>
</comment>
<dbReference type="Gene3D" id="3.90.1420.10">
    <property type="entry name" value="Rubisco LSMT, substrate-binding domain"/>
    <property type="match status" value="1"/>
</dbReference>
<dbReference type="Gene3D" id="3.90.1410.10">
    <property type="entry name" value="set domain protein methyltransferase, domain 1"/>
    <property type="match status" value="1"/>
</dbReference>
<evidence type="ECO:0000256" key="2">
    <source>
        <dbReference type="ARBA" id="ARBA00022679"/>
    </source>
</evidence>
<dbReference type="InterPro" id="IPR050600">
    <property type="entry name" value="SETD3_SETD6_MTase"/>
</dbReference>
<dbReference type="Pfam" id="PF09273">
    <property type="entry name" value="Rubis-subs-bind"/>
    <property type="match status" value="1"/>
</dbReference>
<accession>A0A250X6P9</accession>
<dbReference type="PANTHER" id="PTHR13271">
    <property type="entry name" value="UNCHARACTERIZED PUTATIVE METHYLTRANSFERASE"/>
    <property type="match status" value="1"/>
</dbReference>
<dbReference type="PANTHER" id="PTHR13271:SF145">
    <property type="entry name" value="SET DOMAIN-CONTAINING PROTEIN"/>
    <property type="match status" value="1"/>
</dbReference>
<evidence type="ECO:0000256" key="3">
    <source>
        <dbReference type="ARBA" id="ARBA00022691"/>
    </source>
</evidence>
<dbReference type="Proteomes" id="UP000232323">
    <property type="component" value="Unassembled WGS sequence"/>
</dbReference>